<evidence type="ECO:0000313" key="8">
    <source>
        <dbReference type="Proteomes" id="UP000596742"/>
    </source>
</evidence>
<keyword evidence="4" id="KW-0175">Coiled coil</keyword>
<protein>
    <recommendedName>
        <fullName evidence="6">C1q domain-containing protein</fullName>
    </recommendedName>
</protein>
<accession>A0A8B6GY81</accession>
<dbReference type="Gene3D" id="2.60.120.40">
    <property type="match status" value="1"/>
</dbReference>
<dbReference type="InterPro" id="IPR050822">
    <property type="entry name" value="Cerebellin_Synaptic_Org"/>
</dbReference>
<dbReference type="OrthoDB" id="6151356at2759"/>
<dbReference type="PROSITE" id="PS50871">
    <property type="entry name" value="C1Q"/>
    <property type="match status" value="1"/>
</dbReference>
<dbReference type="PANTHER" id="PTHR22923">
    <property type="entry name" value="CEREBELLIN-RELATED"/>
    <property type="match status" value="1"/>
</dbReference>
<dbReference type="AlphaFoldDB" id="A0A8B6GY81"/>
<reference evidence="7" key="1">
    <citation type="submission" date="2018-11" db="EMBL/GenBank/DDBJ databases">
        <authorList>
            <person name="Alioto T."/>
            <person name="Alioto T."/>
        </authorList>
    </citation>
    <scope>NUCLEOTIDE SEQUENCE</scope>
</reference>
<feature type="coiled-coil region" evidence="4">
    <location>
        <begin position="51"/>
        <end position="78"/>
    </location>
</feature>
<evidence type="ECO:0000313" key="7">
    <source>
        <dbReference type="EMBL" id="VDI70833.1"/>
    </source>
</evidence>
<dbReference type="SUPFAM" id="SSF49842">
    <property type="entry name" value="TNF-like"/>
    <property type="match status" value="1"/>
</dbReference>
<comment type="caution">
    <text evidence="7">The sequence shown here is derived from an EMBL/GenBank/DDBJ whole genome shotgun (WGS) entry which is preliminary data.</text>
</comment>
<dbReference type="EMBL" id="UYJE01009182">
    <property type="protein sequence ID" value="VDI70833.1"/>
    <property type="molecule type" value="Genomic_DNA"/>
</dbReference>
<feature type="signal peptide" evidence="5">
    <location>
        <begin position="1"/>
        <end position="24"/>
    </location>
</feature>
<organism evidence="7 8">
    <name type="scientific">Mytilus galloprovincialis</name>
    <name type="common">Mediterranean mussel</name>
    <dbReference type="NCBI Taxonomy" id="29158"/>
    <lineage>
        <taxon>Eukaryota</taxon>
        <taxon>Metazoa</taxon>
        <taxon>Spiralia</taxon>
        <taxon>Lophotrochozoa</taxon>
        <taxon>Mollusca</taxon>
        <taxon>Bivalvia</taxon>
        <taxon>Autobranchia</taxon>
        <taxon>Pteriomorphia</taxon>
        <taxon>Mytilida</taxon>
        <taxon>Mytiloidea</taxon>
        <taxon>Mytilidae</taxon>
        <taxon>Mytilinae</taxon>
        <taxon>Mytilus</taxon>
    </lineage>
</organism>
<evidence type="ECO:0000256" key="4">
    <source>
        <dbReference type="SAM" id="Coils"/>
    </source>
</evidence>
<evidence type="ECO:0000256" key="1">
    <source>
        <dbReference type="ARBA" id="ARBA00004613"/>
    </source>
</evidence>
<dbReference type="InterPro" id="IPR001073">
    <property type="entry name" value="C1q_dom"/>
</dbReference>
<feature type="domain" description="C1q" evidence="6">
    <location>
        <begin position="138"/>
        <end position="274"/>
    </location>
</feature>
<sequence>MDYFLVLFINSIALSCLLLRGCESISEERFLKLVKMVENQNTRISDMENTIHGQEVHIKRLTERLNNMETKLKKNYQKCDKSNWWNLKKLGLQVRHSVIQNTDSTLKDRHLVLGNEPVRRNRYYVNTRKRLLIHPTVMQSTKIGFYAYLGQNEDNPGKHHTIIFDVQKTNVGNGYNPFSGLFTAPQDGLYAFATSMTMGHHYASFELVKNANIQGSFFVDASEANEWRSSSSTVVLALVQGDVVFVRTSSTYVPHGNILSSKDVRSSFTGWLID</sequence>
<dbReference type="PRINTS" id="PR00007">
    <property type="entry name" value="COMPLEMNTC1Q"/>
</dbReference>
<comment type="subcellular location">
    <subcellularLocation>
        <location evidence="1">Secreted</location>
    </subcellularLocation>
</comment>
<evidence type="ECO:0000259" key="6">
    <source>
        <dbReference type="PROSITE" id="PS50871"/>
    </source>
</evidence>
<feature type="chain" id="PRO_5032817972" description="C1q domain-containing protein" evidence="5">
    <location>
        <begin position="25"/>
        <end position="274"/>
    </location>
</feature>
<dbReference type="PANTHER" id="PTHR22923:SF116">
    <property type="entry name" value="C1Q DOMAIN-CONTAINING PROTEIN"/>
    <property type="match status" value="1"/>
</dbReference>
<keyword evidence="2" id="KW-0964">Secreted</keyword>
<dbReference type="Pfam" id="PF00386">
    <property type="entry name" value="C1q"/>
    <property type="match status" value="1"/>
</dbReference>
<keyword evidence="3 5" id="KW-0732">Signal</keyword>
<dbReference type="InterPro" id="IPR008983">
    <property type="entry name" value="Tumour_necrosis_fac-like_dom"/>
</dbReference>
<evidence type="ECO:0000256" key="5">
    <source>
        <dbReference type="SAM" id="SignalP"/>
    </source>
</evidence>
<dbReference type="Proteomes" id="UP000596742">
    <property type="component" value="Unassembled WGS sequence"/>
</dbReference>
<dbReference type="SMART" id="SM00110">
    <property type="entry name" value="C1Q"/>
    <property type="match status" value="1"/>
</dbReference>
<evidence type="ECO:0000256" key="2">
    <source>
        <dbReference type="ARBA" id="ARBA00022525"/>
    </source>
</evidence>
<evidence type="ECO:0000256" key="3">
    <source>
        <dbReference type="ARBA" id="ARBA00022729"/>
    </source>
</evidence>
<dbReference type="GO" id="GO:0005576">
    <property type="term" value="C:extracellular region"/>
    <property type="evidence" value="ECO:0007669"/>
    <property type="project" value="UniProtKB-SubCell"/>
</dbReference>
<proteinExistence type="predicted"/>
<keyword evidence="8" id="KW-1185">Reference proteome</keyword>
<gene>
    <name evidence="7" type="ORF">MGAL_10B063823</name>
</gene>
<name>A0A8B6GY81_MYTGA</name>